<keyword evidence="4" id="KW-1185">Reference proteome</keyword>
<feature type="region of interest" description="Disordered" evidence="1">
    <location>
        <begin position="22"/>
        <end position="59"/>
    </location>
</feature>
<evidence type="ECO:0000313" key="3">
    <source>
        <dbReference type="EMBL" id="QBP39659.1"/>
    </source>
</evidence>
<feature type="compositionally biased region" description="Basic and acidic residues" evidence="1">
    <location>
        <begin position="36"/>
        <end position="53"/>
    </location>
</feature>
<dbReference type="EMBL" id="CP038015">
    <property type="protein sequence ID" value="QBP39659.1"/>
    <property type="molecule type" value="Genomic_DNA"/>
</dbReference>
<accession>A0A4P6ZUM1</accession>
<dbReference type="Proteomes" id="UP000294292">
    <property type="component" value="Chromosome"/>
</dbReference>
<sequence length="59" mass="6484">MYMKSLLFAILAMFMLTGCGTDNNGGAIGTQEEPSGQEREFVPESMTEDEKSDMSNTNK</sequence>
<dbReference type="AlphaFoldDB" id="A0A4P6ZUM1"/>
<dbReference type="KEGG" id="panc:E2636_00140"/>
<feature type="signal peptide" evidence="2">
    <location>
        <begin position="1"/>
        <end position="20"/>
    </location>
</feature>
<evidence type="ECO:0000256" key="2">
    <source>
        <dbReference type="SAM" id="SignalP"/>
    </source>
</evidence>
<gene>
    <name evidence="3" type="ORF">E2636_00140</name>
</gene>
<dbReference type="OrthoDB" id="1777855at2"/>
<reference evidence="3 4" key="1">
    <citation type="submission" date="2019-03" db="EMBL/GenBank/DDBJ databases">
        <title>Complete genome sequence of Paenisporosarcina antarctica CGMCC 1.6503T.</title>
        <authorList>
            <person name="Rong J.-C."/>
            <person name="Chi N.-Y."/>
            <person name="Zhang Q.-F."/>
        </authorList>
    </citation>
    <scope>NUCLEOTIDE SEQUENCE [LARGE SCALE GENOMIC DNA]</scope>
    <source>
        <strain evidence="3 4">CGMCC 1.6503</strain>
    </source>
</reference>
<protein>
    <recommendedName>
        <fullName evidence="5">Secreted protein</fullName>
    </recommendedName>
</protein>
<name>A0A4P6ZUM1_9BACL</name>
<evidence type="ECO:0000313" key="4">
    <source>
        <dbReference type="Proteomes" id="UP000294292"/>
    </source>
</evidence>
<evidence type="ECO:0008006" key="5">
    <source>
        <dbReference type="Google" id="ProtNLM"/>
    </source>
</evidence>
<evidence type="ECO:0000256" key="1">
    <source>
        <dbReference type="SAM" id="MobiDB-lite"/>
    </source>
</evidence>
<proteinExistence type="predicted"/>
<organism evidence="3 4">
    <name type="scientific">Paenisporosarcina antarctica</name>
    <dbReference type="NCBI Taxonomy" id="417367"/>
    <lineage>
        <taxon>Bacteria</taxon>
        <taxon>Bacillati</taxon>
        <taxon>Bacillota</taxon>
        <taxon>Bacilli</taxon>
        <taxon>Bacillales</taxon>
        <taxon>Caryophanaceae</taxon>
        <taxon>Paenisporosarcina</taxon>
    </lineage>
</organism>
<feature type="chain" id="PRO_5038830011" description="Secreted protein" evidence="2">
    <location>
        <begin position="21"/>
        <end position="59"/>
    </location>
</feature>
<dbReference type="PROSITE" id="PS51257">
    <property type="entry name" value="PROKAR_LIPOPROTEIN"/>
    <property type="match status" value="1"/>
</dbReference>
<keyword evidence="2" id="KW-0732">Signal</keyword>